<feature type="transmembrane region" description="Helical" evidence="1">
    <location>
        <begin position="69"/>
        <end position="89"/>
    </location>
</feature>
<evidence type="ECO:0000313" key="2">
    <source>
        <dbReference type="EMBL" id="KRL65219.1"/>
    </source>
</evidence>
<dbReference type="InterPro" id="IPR010380">
    <property type="entry name" value="DUF975"/>
</dbReference>
<dbReference type="PANTHER" id="PTHR40076">
    <property type="entry name" value="MEMBRANE PROTEIN-RELATED"/>
    <property type="match status" value="1"/>
</dbReference>
<dbReference type="EMBL" id="AZEY01000073">
    <property type="protein sequence ID" value="KRL65219.1"/>
    <property type="molecule type" value="Genomic_DNA"/>
</dbReference>
<name>A0A0R1SHE0_9LACO</name>
<keyword evidence="1" id="KW-1133">Transmembrane helix</keyword>
<evidence type="ECO:0000256" key="1">
    <source>
        <dbReference type="SAM" id="Phobius"/>
    </source>
</evidence>
<dbReference type="Pfam" id="PF06161">
    <property type="entry name" value="DUF975"/>
    <property type="match status" value="1"/>
</dbReference>
<keyword evidence="1" id="KW-0472">Membrane</keyword>
<comment type="caution">
    <text evidence="2">The sequence shown here is derived from an EMBL/GenBank/DDBJ whole genome shotgun (WGS) entry which is preliminary data.</text>
</comment>
<keyword evidence="1" id="KW-0812">Transmembrane</keyword>
<dbReference type="AlphaFoldDB" id="A0A0R1SHE0"/>
<proteinExistence type="predicted"/>
<dbReference type="RefSeq" id="WP_057864931.1">
    <property type="nucleotide sequence ID" value="NZ_AZEY01000073.1"/>
</dbReference>
<protein>
    <recommendedName>
        <fullName evidence="4">Integral membrane protein</fullName>
    </recommendedName>
</protein>
<organism evidence="2 3">
    <name type="scientific">Lentilactobacillus diolivorans DSM 14421</name>
    <dbReference type="NCBI Taxonomy" id="1423739"/>
    <lineage>
        <taxon>Bacteria</taxon>
        <taxon>Bacillati</taxon>
        <taxon>Bacillota</taxon>
        <taxon>Bacilli</taxon>
        <taxon>Lactobacillales</taxon>
        <taxon>Lactobacillaceae</taxon>
        <taxon>Lentilactobacillus</taxon>
    </lineage>
</organism>
<accession>A0A0R1SHE0</accession>
<dbReference type="Proteomes" id="UP000052013">
    <property type="component" value="Unassembled WGS sequence"/>
</dbReference>
<feature type="transmembrane region" description="Helical" evidence="1">
    <location>
        <begin position="121"/>
        <end position="145"/>
    </location>
</feature>
<dbReference type="PANTHER" id="PTHR40076:SF1">
    <property type="entry name" value="MEMBRANE PROTEIN"/>
    <property type="match status" value="1"/>
</dbReference>
<dbReference type="PATRIC" id="fig|1423739.3.peg.379"/>
<reference evidence="2 3" key="1">
    <citation type="journal article" date="2015" name="Genome Announc.">
        <title>Expanding the biotechnology potential of lactobacilli through comparative genomics of 213 strains and associated genera.</title>
        <authorList>
            <person name="Sun Z."/>
            <person name="Harris H.M."/>
            <person name="McCann A."/>
            <person name="Guo C."/>
            <person name="Argimon S."/>
            <person name="Zhang W."/>
            <person name="Yang X."/>
            <person name="Jeffery I.B."/>
            <person name="Cooney J.C."/>
            <person name="Kagawa T.F."/>
            <person name="Liu W."/>
            <person name="Song Y."/>
            <person name="Salvetti E."/>
            <person name="Wrobel A."/>
            <person name="Rasinkangas P."/>
            <person name="Parkhill J."/>
            <person name="Rea M.C."/>
            <person name="O'Sullivan O."/>
            <person name="Ritari J."/>
            <person name="Douillard F.P."/>
            <person name="Paul Ross R."/>
            <person name="Yang R."/>
            <person name="Briner A.E."/>
            <person name="Felis G.E."/>
            <person name="de Vos W.M."/>
            <person name="Barrangou R."/>
            <person name="Klaenhammer T.R."/>
            <person name="Caufield P.W."/>
            <person name="Cui Y."/>
            <person name="Zhang H."/>
            <person name="O'Toole P.W."/>
        </authorList>
    </citation>
    <scope>NUCLEOTIDE SEQUENCE [LARGE SCALE GENOMIC DNA]</scope>
    <source>
        <strain evidence="2 3">DSM 14421</strain>
    </source>
</reference>
<sequence>MDRPALKLEAQRMLSSHFPFFLVLFLPVLLLDFASAAAYYLASQNGAFRNQLTQSGTVVSINQDMLVKYLIFSTVLTILVSLLTAGMMFRSIDLLRNKAKFDQPVNKSFTIFNNWQYFKGAVIIGILTSILAILWSILFLIPGIIKSFSYVQSINIYRDALDAGKPIGYLEAITQSRQMMNGHKWEYFVMDLSFIGWEIVEGLTFGIASLWVEPYITLSFSNFYIKLADRPDQDDLSTIFKKQHDQND</sequence>
<gene>
    <name evidence="2" type="ORF">FC85_GL000361</name>
</gene>
<evidence type="ECO:0008006" key="4">
    <source>
        <dbReference type="Google" id="ProtNLM"/>
    </source>
</evidence>
<evidence type="ECO:0000313" key="3">
    <source>
        <dbReference type="Proteomes" id="UP000052013"/>
    </source>
</evidence>